<dbReference type="Proteomes" id="UP000807342">
    <property type="component" value="Unassembled WGS sequence"/>
</dbReference>
<dbReference type="PANTHER" id="PTHR10039:SF14">
    <property type="entry name" value="NACHT DOMAIN-CONTAINING PROTEIN"/>
    <property type="match status" value="1"/>
</dbReference>
<dbReference type="Pfam" id="PF24883">
    <property type="entry name" value="NPHP3_N"/>
    <property type="match status" value="1"/>
</dbReference>
<comment type="caution">
    <text evidence="3">The sequence shown here is derived from an EMBL/GenBank/DDBJ whole genome shotgun (WGS) entry which is preliminary data.</text>
</comment>
<dbReference type="InterPro" id="IPR007111">
    <property type="entry name" value="NACHT_NTPase"/>
</dbReference>
<dbReference type="AlphaFoldDB" id="A0A9P5XAZ8"/>
<reference evidence="3" key="1">
    <citation type="submission" date="2020-11" db="EMBL/GenBank/DDBJ databases">
        <authorList>
            <consortium name="DOE Joint Genome Institute"/>
            <person name="Ahrendt S."/>
            <person name="Riley R."/>
            <person name="Andreopoulos W."/>
            <person name="Labutti K."/>
            <person name="Pangilinan J."/>
            <person name="Ruiz-Duenas F.J."/>
            <person name="Barrasa J.M."/>
            <person name="Sanchez-Garcia M."/>
            <person name="Camarero S."/>
            <person name="Miyauchi S."/>
            <person name="Serrano A."/>
            <person name="Linde D."/>
            <person name="Babiker R."/>
            <person name="Drula E."/>
            <person name="Ayuso-Fernandez I."/>
            <person name="Pacheco R."/>
            <person name="Padilla G."/>
            <person name="Ferreira P."/>
            <person name="Barriuso J."/>
            <person name="Kellner H."/>
            <person name="Castanera R."/>
            <person name="Alfaro M."/>
            <person name="Ramirez L."/>
            <person name="Pisabarro A.G."/>
            <person name="Kuo A."/>
            <person name="Tritt A."/>
            <person name="Lipzen A."/>
            <person name="He G."/>
            <person name="Yan M."/>
            <person name="Ng V."/>
            <person name="Cullen D."/>
            <person name="Martin F."/>
            <person name="Rosso M.-N."/>
            <person name="Henrissat B."/>
            <person name="Hibbett D."/>
            <person name="Martinez A.T."/>
            <person name="Grigoriev I.V."/>
        </authorList>
    </citation>
    <scope>NUCLEOTIDE SEQUENCE</scope>
    <source>
        <strain evidence="3">MF-IS2</strain>
    </source>
</reference>
<sequence>MRASEIAIKLLAGHVIPKAGFDSSDHPPGCHPGTRLDISGSILTWAHNLAREYRVLWLNGPAGVGKSAILQTIAEIEAKSGSSILGATLFFSRPKSRDDAQCVFITIAYQLSMRYRPYRNYIIELLTFDPRLIEKSLAEQFEMFIVQPFAVKKLLAGLRDTVLIILDGLDECNGEEAQRQIIFLIGKFSLEYPMSPLIWLVASRPEPHIFSAFSSKAITSSWEEMQVPVDSDQGCRDVERYLRDNFEEIRERYPQSIPSSEQQWPAEVDFSKIAARSSGLFVFPSTIIRFIGDTDYANPVSQLKIVLGVIDSTSSTGTAKNPFALLDALYTRILSEIHRDVLRTTMYLLALYTGKLVFSDSDSNMVLGVACNWFGVTQGDAYGALRKLHSVLKIPAPQKAFDSDEGALKPFHASFFDYLVTHSRSGAFYVGAPEIIQRHLLRCIHVLEACHSVEMSNVDMNRINLSWPPSSPPSQRDGSFAQHNAFYSSRDILIKVPHKYVNEPVLHEFNRLSSFFQDLDSELWILNIRVEGMCQYLTSAFRTCFEDWGVLKTIPLVSFNTEDIRLDETVLLTLVHSPDWSEETFKSDSGCEFSGGSNMNYLFFLPALHGTQFIDHQGQEIKKYSIMCLHESRPLSKNPAWMAHIQQQLATLTKISPSYSVTVFGRGRKSLAHIRFEHPDEVWFYALPCVSGTPSV</sequence>
<evidence type="ECO:0000313" key="3">
    <source>
        <dbReference type="EMBL" id="KAF9445996.1"/>
    </source>
</evidence>
<dbReference type="OrthoDB" id="2804352at2759"/>
<feature type="domain" description="NACHT" evidence="2">
    <location>
        <begin position="54"/>
        <end position="205"/>
    </location>
</feature>
<dbReference type="EMBL" id="MU151269">
    <property type="protein sequence ID" value="KAF9445996.1"/>
    <property type="molecule type" value="Genomic_DNA"/>
</dbReference>
<accession>A0A9P5XAZ8</accession>
<dbReference type="Gene3D" id="3.40.50.300">
    <property type="entry name" value="P-loop containing nucleotide triphosphate hydrolases"/>
    <property type="match status" value="1"/>
</dbReference>
<evidence type="ECO:0000259" key="2">
    <source>
        <dbReference type="PROSITE" id="PS50837"/>
    </source>
</evidence>
<dbReference type="InterPro" id="IPR056884">
    <property type="entry name" value="NPHP3-like_N"/>
</dbReference>
<name>A0A9P5XAZ8_9AGAR</name>
<proteinExistence type="predicted"/>
<gene>
    <name evidence="3" type="ORF">P691DRAFT_734046</name>
</gene>
<dbReference type="PANTHER" id="PTHR10039">
    <property type="entry name" value="AMELOGENIN"/>
    <property type="match status" value="1"/>
</dbReference>
<keyword evidence="4" id="KW-1185">Reference proteome</keyword>
<evidence type="ECO:0000256" key="1">
    <source>
        <dbReference type="ARBA" id="ARBA00022737"/>
    </source>
</evidence>
<evidence type="ECO:0000313" key="4">
    <source>
        <dbReference type="Proteomes" id="UP000807342"/>
    </source>
</evidence>
<organism evidence="3 4">
    <name type="scientific">Macrolepiota fuliginosa MF-IS2</name>
    <dbReference type="NCBI Taxonomy" id="1400762"/>
    <lineage>
        <taxon>Eukaryota</taxon>
        <taxon>Fungi</taxon>
        <taxon>Dikarya</taxon>
        <taxon>Basidiomycota</taxon>
        <taxon>Agaricomycotina</taxon>
        <taxon>Agaricomycetes</taxon>
        <taxon>Agaricomycetidae</taxon>
        <taxon>Agaricales</taxon>
        <taxon>Agaricineae</taxon>
        <taxon>Agaricaceae</taxon>
        <taxon>Macrolepiota</taxon>
    </lineage>
</organism>
<keyword evidence="1" id="KW-0677">Repeat</keyword>
<dbReference type="PROSITE" id="PS50837">
    <property type="entry name" value="NACHT"/>
    <property type="match status" value="1"/>
</dbReference>
<protein>
    <recommendedName>
        <fullName evidence="2">NACHT domain-containing protein</fullName>
    </recommendedName>
</protein>
<dbReference type="SUPFAM" id="SSF52540">
    <property type="entry name" value="P-loop containing nucleoside triphosphate hydrolases"/>
    <property type="match status" value="1"/>
</dbReference>
<dbReference type="InterPro" id="IPR027417">
    <property type="entry name" value="P-loop_NTPase"/>
</dbReference>